<keyword evidence="1" id="KW-0805">Transcription regulation</keyword>
<evidence type="ECO:0000313" key="5">
    <source>
        <dbReference type="EMBL" id="QBQ16276.1"/>
    </source>
</evidence>
<keyword evidence="3" id="KW-0804">Transcription</keyword>
<evidence type="ECO:0000313" key="6">
    <source>
        <dbReference type="Proteomes" id="UP000294395"/>
    </source>
</evidence>
<dbReference type="PANTHER" id="PTHR47894">
    <property type="entry name" value="HTH-TYPE TRANSCRIPTIONAL REGULATOR GADX"/>
    <property type="match status" value="1"/>
</dbReference>
<dbReference type="Proteomes" id="UP000294395">
    <property type="component" value="Chromosome"/>
</dbReference>
<dbReference type="PROSITE" id="PS01124">
    <property type="entry name" value="HTH_ARAC_FAMILY_2"/>
    <property type="match status" value="1"/>
</dbReference>
<protein>
    <submittedName>
        <fullName evidence="5">AraC family transcriptional regulator</fullName>
    </submittedName>
</protein>
<dbReference type="PRINTS" id="PR00032">
    <property type="entry name" value="HTHARAC"/>
</dbReference>
<accession>A0A4P7B6P4</accession>
<dbReference type="GO" id="GO:0005829">
    <property type="term" value="C:cytosol"/>
    <property type="evidence" value="ECO:0007669"/>
    <property type="project" value="TreeGrafter"/>
</dbReference>
<dbReference type="Gene3D" id="1.10.10.60">
    <property type="entry name" value="Homeodomain-like"/>
    <property type="match status" value="1"/>
</dbReference>
<feature type="domain" description="HTH araC/xylS-type" evidence="4">
    <location>
        <begin position="291"/>
        <end position="392"/>
    </location>
</feature>
<dbReference type="InterPro" id="IPR009057">
    <property type="entry name" value="Homeodomain-like_sf"/>
</dbReference>
<dbReference type="GO" id="GO:0000976">
    <property type="term" value="F:transcription cis-regulatory region binding"/>
    <property type="evidence" value="ECO:0007669"/>
    <property type="project" value="TreeGrafter"/>
</dbReference>
<keyword evidence="2" id="KW-0238">DNA-binding</keyword>
<reference evidence="5 6" key="1">
    <citation type="submission" date="2019-03" db="EMBL/GenBank/DDBJ databases">
        <title>Complete genome sequence of two outbreak-associated Acinetobacter haemolyticus strains.</title>
        <authorList>
            <person name="Bai L."/>
            <person name="Zhang S.-C."/>
            <person name="Deng Y."/>
            <person name="Song C.-C."/>
            <person name="Kang G.-B."/>
            <person name="Dong Y."/>
            <person name="Wang Y."/>
            <person name="Gao F."/>
            <person name="Huang H."/>
        </authorList>
    </citation>
    <scope>NUCLEOTIDE SEQUENCE [LARGE SCALE GENOMIC DNA]</scope>
    <source>
        <strain evidence="5 6">TJR01</strain>
    </source>
</reference>
<dbReference type="InterPro" id="IPR018060">
    <property type="entry name" value="HTH_AraC"/>
</dbReference>
<evidence type="ECO:0000256" key="3">
    <source>
        <dbReference type="ARBA" id="ARBA00023163"/>
    </source>
</evidence>
<dbReference type="GO" id="GO:0003700">
    <property type="term" value="F:DNA-binding transcription factor activity"/>
    <property type="evidence" value="ECO:0007669"/>
    <property type="project" value="InterPro"/>
</dbReference>
<evidence type="ECO:0000259" key="4">
    <source>
        <dbReference type="PROSITE" id="PS01124"/>
    </source>
</evidence>
<dbReference type="SUPFAM" id="SSF46689">
    <property type="entry name" value="Homeodomain-like"/>
    <property type="match status" value="1"/>
</dbReference>
<dbReference type="AlphaFoldDB" id="A0A4P7B6P4"/>
<dbReference type="InterPro" id="IPR032687">
    <property type="entry name" value="AraC-type_N"/>
</dbReference>
<evidence type="ECO:0000256" key="2">
    <source>
        <dbReference type="ARBA" id="ARBA00023125"/>
    </source>
</evidence>
<evidence type="ECO:0000256" key="1">
    <source>
        <dbReference type="ARBA" id="ARBA00023015"/>
    </source>
</evidence>
<proteinExistence type="predicted"/>
<name>A0A4P7B6P4_ACIHA</name>
<dbReference type="Pfam" id="PF12833">
    <property type="entry name" value="HTH_18"/>
    <property type="match status" value="1"/>
</dbReference>
<gene>
    <name evidence="5" type="ORF">AHTJR_08285</name>
</gene>
<dbReference type="SMART" id="SM00342">
    <property type="entry name" value="HTH_ARAC"/>
    <property type="match status" value="1"/>
</dbReference>
<dbReference type="PANTHER" id="PTHR47894:SF1">
    <property type="entry name" value="HTH-TYPE TRANSCRIPTIONAL REGULATOR VQSM"/>
    <property type="match status" value="1"/>
</dbReference>
<dbReference type="InterPro" id="IPR020449">
    <property type="entry name" value="Tscrpt_reg_AraC-type_HTH"/>
</dbReference>
<dbReference type="Pfam" id="PF12625">
    <property type="entry name" value="Arabinose_bd"/>
    <property type="match status" value="1"/>
</dbReference>
<sequence>MIVFQDAREQLVHSLENKPLTLDFLQTYYALMINHGIVHKPPFFTNLRQNISCIGSKNMNPELPGSYVNLLVDVLKKWDIVPEQLLSGTGISAAKLNAPFWYVDFNIFNYLLERAAQITDEPAISVYLAKEMKISCYGHIGVAATASEDLGSAIKVLEQFIGLHCTVFKPKLQVNDGKAYLYFNQPLQQFRFNRHAIIFLVFGFAQIVENLAQQRLDIRFEFQQDKPDFYKKIFNINQLNGEFNAKNDCLILNKKFLSLPLKTADGLVSRLTIQQCKQDIQKLFLKRKNVDSTAKNVKEALYDEALGFLSLKQVAERLHLSERTLQRQLTKEQTSFQLLVAEVRRKQAEFLLKQQHLSIEQIAERLGYADISHFSRAFKKWTNVTPKFYREVERHKTALVL</sequence>
<organism evidence="5 6">
    <name type="scientific">Acinetobacter haemolyticus</name>
    <dbReference type="NCBI Taxonomy" id="29430"/>
    <lineage>
        <taxon>Bacteria</taxon>
        <taxon>Pseudomonadati</taxon>
        <taxon>Pseudomonadota</taxon>
        <taxon>Gammaproteobacteria</taxon>
        <taxon>Moraxellales</taxon>
        <taxon>Moraxellaceae</taxon>
        <taxon>Acinetobacter</taxon>
    </lineage>
</organism>
<dbReference type="EMBL" id="CP038009">
    <property type="protein sequence ID" value="QBQ16276.1"/>
    <property type="molecule type" value="Genomic_DNA"/>
</dbReference>